<gene>
    <name evidence="4" type="ORF">BZG36_03627</name>
</gene>
<dbReference type="SUPFAM" id="SSF57959">
    <property type="entry name" value="Leucine zipper domain"/>
    <property type="match status" value="1"/>
</dbReference>
<evidence type="ECO:0000313" key="5">
    <source>
        <dbReference type="Proteomes" id="UP000242875"/>
    </source>
</evidence>
<evidence type="ECO:0000256" key="1">
    <source>
        <dbReference type="SAM" id="Coils"/>
    </source>
</evidence>
<comment type="caution">
    <text evidence="4">The sequence shown here is derived from an EMBL/GenBank/DDBJ whole genome shotgun (WGS) entry which is preliminary data.</text>
</comment>
<keyword evidence="1" id="KW-0175">Coiled coil</keyword>
<keyword evidence="5" id="KW-1185">Reference proteome</keyword>
<dbReference type="Pfam" id="PF11905">
    <property type="entry name" value="DUF3425"/>
    <property type="match status" value="1"/>
</dbReference>
<feature type="region of interest" description="Disordered" evidence="2">
    <location>
        <begin position="1"/>
        <end position="46"/>
    </location>
</feature>
<dbReference type="Proteomes" id="UP000242875">
    <property type="component" value="Unassembled WGS sequence"/>
</dbReference>
<feature type="compositionally biased region" description="Basic residues" evidence="2">
    <location>
        <begin position="33"/>
        <end position="43"/>
    </location>
</feature>
<dbReference type="InterPro" id="IPR046347">
    <property type="entry name" value="bZIP_sf"/>
</dbReference>
<dbReference type="Gene3D" id="1.20.5.170">
    <property type="match status" value="1"/>
</dbReference>
<protein>
    <recommendedName>
        <fullName evidence="3">BZIP domain-containing protein</fullName>
    </recommendedName>
</protein>
<organism evidence="4 5">
    <name type="scientific">Bifiguratus adelaidae</name>
    <dbReference type="NCBI Taxonomy" id="1938954"/>
    <lineage>
        <taxon>Eukaryota</taxon>
        <taxon>Fungi</taxon>
        <taxon>Fungi incertae sedis</taxon>
        <taxon>Mucoromycota</taxon>
        <taxon>Mucoromycotina</taxon>
        <taxon>Endogonomycetes</taxon>
        <taxon>Endogonales</taxon>
        <taxon>Endogonales incertae sedis</taxon>
        <taxon>Bifiguratus</taxon>
    </lineage>
</organism>
<dbReference type="InterPro" id="IPR021833">
    <property type="entry name" value="DUF3425"/>
</dbReference>
<dbReference type="InterPro" id="IPR004827">
    <property type="entry name" value="bZIP"/>
</dbReference>
<dbReference type="AlphaFoldDB" id="A0A261Y063"/>
<feature type="coiled-coil region" evidence="1">
    <location>
        <begin position="62"/>
        <end position="103"/>
    </location>
</feature>
<evidence type="ECO:0000256" key="2">
    <source>
        <dbReference type="SAM" id="MobiDB-lite"/>
    </source>
</evidence>
<evidence type="ECO:0000313" key="4">
    <source>
        <dbReference type="EMBL" id="OZJ04005.1"/>
    </source>
</evidence>
<accession>A0A261Y063</accession>
<dbReference type="OrthoDB" id="2593073at2759"/>
<reference evidence="4 5" key="1">
    <citation type="journal article" date="2017" name="Mycologia">
        <title>Bifiguratus adelaidae, gen. et sp. nov., a new member of Mucoromycotina in endophytic and soil-dwelling habitats.</title>
        <authorList>
            <person name="Torres-Cruz T.J."/>
            <person name="Billingsley Tobias T.L."/>
            <person name="Almatruk M."/>
            <person name="Hesse C."/>
            <person name="Kuske C.R."/>
            <person name="Desiro A."/>
            <person name="Benucci G.M."/>
            <person name="Bonito G."/>
            <person name="Stajich J.E."/>
            <person name="Dunlap C."/>
            <person name="Arnold A.E."/>
            <person name="Porras-Alfaro A."/>
        </authorList>
    </citation>
    <scope>NUCLEOTIDE SEQUENCE [LARGE SCALE GENOMIC DNA]</scope>
    <source>
        <strain evidence="4 5">AZ0501</strain>
    </source>
</reference>
<evidence type="ECO:0000259" key="3">
    <source>
        <dbReference type="PROSITE" id="PS00036"/>
    </source>
</evidence>
<dbReference type="EMBL" id="MVBO01000058">
    <property type="protein sequence ID" value="OZJ04005.1"/>
    <property type="molecule type" value="Genomic_DNA"/>
</dbReference>
<dbReference type="PANTHER" id="PTHR38116">
    <property type="entry name" value="CHROMOSOME 7, WHOLE GENOME SHOTGUN SEQUENCE"/>
    <property type="match status" value="1"/>
</dbReference>
<name>A0A261Y063_9FUNG</name>
<dbReference type="PROSITE" id="PS00036">
    <property type="entry name" value="BZIP_BASIC"/>
    <property type="match status" value="1"/>
</dbReference>
<proteinExistence type="predicted"/>
<dbReference type="GO" id="GO:0003700">
    <property type="term" value="F:DNA-binding transcription factor activity"/>
    <property type="evidence" value="ECO:0007669"/>
    <property type="project" value="InterPro"/>
</dbReference>
<dbReference type="SMART" id="SM00338">
    <property type="entry name" value="BRLZ"/>
    <property type="match status" value="1"/>
</dbReference>
<sequence>MTDARHIQTNRSAAEAKETPRLLFLNENDKTVTSRKKPGRKPKGTPVSVLKARNRLAQQAYRERKEHFVADLQDQLAKAKAQRDDARRKIKALEKLVGQLQSELLTHKDILLEARTTIIEHGGTRALEIDFLLNREVPRLVTQDMIANTVGVMDPNAMSEELKKLLADDDLFSPIMTAPDSVSSAASANLSPETVSGPYTPAKPEEVLTIPLYQANMSNNGVDLSTIPVNFMDLKLTFPLETEMFPESACPPPSSLDRTDTLDAEPKSYPFIPTYAALRTIHLQLIVQSIFPAFGHKNLIPTPLQLVTNHDVRINYLPMANVRDRILLFQDVLDIDMVTTALRCDSRCWGPEPFSCTSWELPESFFSTYWFLCDQELVDCTNRWRRRAGKEDVRWDPLGRHVTAASIGMDERVMGSIVKQMEALNVSS</sequence>
<dbReference type="CDD" id="cd14688">
    <property type="entry name" value="bZIP_YAP"/>
    <property type="match status" value="1"/>
</dbReference>
<feature type="domain" description="BZIP" evidence="3">
    <location>
        <begin position="51"/>
        <end position="64"/>
    </location>
</feature>
<dbReference type="PANTHER" id="PTHR38116:SF9">
    <property type="entry name" value="BZIP DOMAIN-CONTAINING PROTEIN"/>
    <property type="match status" value="1"/>
</dbReference>